<accession>A0A4Y1NU27</accession>
<dbReference type="Proteomes" id="UP000320575">
    <property type="component" value="Segment"/>
</dbReference>
<reference evidence="1 2" key="1">
    <citation type="journal article" date="2019" name="Environ. Microbiol.">
        <title>Pelagiphages in the Podoviridae family integrate into host genomes.</title>
        <authorList>
            <person name="Zhao Y."/>
            <person name="Qin F."/>
            <person name="Zhang R."/>
            <person name="Giovannoni S.J."/>
            <person name="Zhang Z."/>
            <person name="Sun J."/>
            <person name="Du S."/>
            <person name="Rensing C."/>
        </authorList>
    </citation>
    <scope>NUCLEOTIDE SEQUENCE [LARGE SCALE GENOMIC DNA]</scope>
</reference>
<evidence type="ECO:0000313" key="1">
    <source>
        <dbReference type="EMBL" id="AXH71679.1"/>
    </source>
</evidence>
<gene>
    <name evidence="1" type="ORF">P025_gp05</name>
</gene>
<name>A0A4Y1NU27_9CAUD</name>
<proteinExistence type="predicted"/>
<dbReference type="EMBL" id="MH598799">
    <property type="protein sequence ID" value="AXH71679.1"/>
    <property type="molecule type" value="Genomic_DNA"/>
</dbReference>
<keyword evidence="2" id="KW-1185">Reference proteome</keyword>
<sequence length="104" mass="12236">MKKGTCGLCNSKFVLTKDNFLRKHGHTNQWSGGKRISSFCKGSGWLPLEFCNATLLMLRNRYRKLYLTCREKYGEKETWTTIYFEDIIRTCISIKNWKSLKENA</sequence>
<organism evidence="1 2">
    <name type="scientific">Pelagibacter phage HTVC025P</name>
    <dbReference type="NCBI Taxonomy" id="2259657"/>
    <lineage>
        <taxon>Viruses</taxon>
        <taxon>Duplodnaviria</taxon>
        <taxon>Heunggongvirae</taxon>
        <taxon>Uroviricota</taxon>
        <taxon>Caudoviricetes</taxon>
        <taxon>Autographivirales</taxon>
        <taxon>Autographivirales incertae sedis</taxon>
        <taxon>Thoosavirus</taxon>
        <taxon>Thoosavirus HTVC025P</taxon>
    </lineage>
</organism>
<protein>
    <submittedName>
        <fullName evidence="1">Uncharacterized protein</fullName>
    </submittedName>
</protein>
<evidence type="ECO:0000313" key="2">
    <source>
        <dbReference type="Proteomes" id="UP000320575"/>
    </source>
</evidence>